<feature type="region of interest" description="Disordered" evidence="1">
    <location>
        <begin position="1108"/>
        <end position="1136"/>
    </location>
</feature>
<feature type="compositionally biased region" description="Low complexity" evidence="1">
    <location>
        <begin position="717"/>
        <end position="728"/>
    </location>
</feature>
<gene>
    <name evidence="2" type="ORF">EV210_1171</name>
</gene>
<dbReference type="Proteomes" id="UP000295063">
    <property type="component" value="Unassembled WGS sequence"/>
</dbReference>
<organism evidence="2 3">
    <name type="scientific">Anaerospora hongkongensis</name>
    <dbReference type="NCBI Taxonomy" id="244830"/>
    <lineage>
        <taxon>Bacteria</taxon>
        <taxon>Bacillati</taxon>
        <taxon>Bacillota</taxon>
        <taxon>Negativicutes</taxon>
        <taxon>Selenomonadales</taxon>
        <taxon>Sporomusaceae</taxon>
        <taxon>Anaerospora</taxon>
    </lineage>
</organism>
<protein>
    <recommendedName>
        <fullName evidence="4">Autotransporter adhesin</fullName>
    </recommendedName>
</protein>
<evidence type="ECO:0000313" key="3">
    <source>
        <dbReference type="Proteomes" id="UP000295063"/>
    </source>
</evidence>
<feature type="region of interest" description="Disordered" evidence="1">
    <location>
        <begin position="1"/>
        <end position="31"/>
    </location>
</feature>
<comment type="caution">
    <text evidence="2">The sequence shown here is derived from an EMBL/GenBank/DDBJ whole genome shotgun (WGS) entry which is preliminary data.</text>
</comment>
<feature type="region of interest" description="Disordered" evidence="1">
    <location>
        <begin position="137"/>
        <end position="156"/>
    </location>
</feature>
<name>A0A4R1PYQ7_9FIRM</name>
<feature type="region of interest" description="Disordered" evidence="1">
    <location>
        <begin position="717"/>
        <end position="768"/>
    </location>
</feature>
<dbReference type="InterPro" id="IPR047881">
    <property type="entry name" value="LktA_repeat"/>
</dbReference>
<dbReference type="NCBIfam" id="NF012206">
    <property type="entry name" value="LktA_tand_53"/>
    <property type="match status" value="9"/>
</dbReference>
<dbReference type="EMBL" id="SLUI01000017">
    <property type="protein sequence ID" value="TCL33546.1"/>
    <property type="molecule type" value="Genomic_DNA"/>
</dbReference>
<reference evidence="2 3" key="1">
    <citation type="submission" date="2019-03" db="EMBL/GenBank/DDBJ databases">
        <title>Genomic Encyclopedia of Type Strains, Phase IV (KMG-IV): sequencing the most valuable type-strain genomes for metagenomic binning, comparative biology and taxonomic classification.</title>
        <authorList>
            <person name="Goeker M."/>
        </authorList>
    </citation>
    <scope>NUCLEOTIDE SEQUENCE [LARGE SCALE GENOMIC DNA]</scope>
    <source>
        <strain evidence="2 3">DSM 15969</strain>
    </source>
</reference>
<feature type="compositionally biased region" description="Polar residues" evidence="1">
    <location>
        <begin position="745"/>
        <end position="756"/>
    </location>
</feature>
<feature type="compositionally biased region" description="Polar residues" evidence="1">
    <location>
        <begin position="1113"/>
        <end position="1131"/>
    </location>
</feature>
<evidence type="ECO:0008006" key="4">
    <source>
        <dbReference type="Google" id="ProtNLM"/>
    </source>
</evidence>
<evidence type="ECO:0000313" key="2">
    <source>
        <dbReference type="EMBL" id="TCL33546.1"/>
    </source>
</evidence>
<feature type="non-terminal residue" evidence="2">
    <location>
        <position position="1"/>
    </location>
</feature>
<sequence>GVTAANETDAKAAGDGSAGGRIGTDKDGKPVTSTASIGIGAGVAINTVTATTSASIGAADHEAGSVEVRAIAHKEGNIAQSSDFTAEAVSGAAGGKVGLAGSFALNSVTSTATAEIKDGATIAVHQDAENTGSVTIEAENRTTRSASATPQGKGASGGSLGMGASVALNIGANSALAKIAGGADVTGAGDVSLAAAGFHTITTKAEAGASGGIALTPVVAMNSVDNQATAIVEKRTGSAEDVAENLLTVGSLSVSATNSATGVTEAKGAADGSKAAIGAAVAINIANDKAFATTGRNITAGGDVVFHADNQSKTEANAIASAAGGTPAKDDGSVSNGKNVDSLVKEQTDFAQKDKTEKKEAASAQTSEGKLAVAAAVGVNLSDSSAVAATPDGVTIKASGKFGVIAANETDAKAAGDGSASGRIGTDKDGKPVTGTAAIGIGAGVAINTVTATTSASIGAAHHEAGSVEVRAIAHKEGNIAQSSDFTAEAISGAAGGKVGLAGSFALNSVTSTATAEIKDGATIAVHQDAENTGSISIEAENRTTSKASATPQGKGVTGGSLGLGASIAMNIETNKAIAELSGHITGADDVTLKALGNHVIRTTAEAGAAGGIAITPVVGLSVVDNIATAKIDEIGNDNLLDVTGDINVSASNTGDTITIAKGAADGGKAAVGLAIAVNVINDAANAMTARNINAGGNVTFDAKASGSAAADATASAAGGKADTSSKATPADSQEQGGVDKSIEEQTSFGQSQQGKTDGEKKKAGSASTSEGKLAVAAAVGVNVADTKAEAYTMDGRTINAGGKLTVAAAHFADDSAKADGAAVGTASVGIGAAVAINTVDASSSATIGIAEHHVKGAEVRAEALDDKTSLFSAEAMSGAGAGKVGIAGSFALNSVDNTAQAQIKTGAKVNAHEGDIAIFAETLTSHSARAMPTEGVTTGGSKLGVGASVALNLVDESTIATIAQDAQVLDAGKLSIHAVSASDTFTEAKAGAAGGIAIDAVVAMTKLTQTTQATIAQDAIVTTHDDTSISAKTSGKNEAIAAGDTKSEKVGVGASAAVILSNSGASVPLAAAVIDGEVTSGGGLELIAKADRSYSALSTASAKGALNKEDVNPSNASAKTLQDNQSSQKGTPGGGKVKIAAALGTVYTNDDVEAVITDGRNISANGALTVAAENKSDVTALGSGEAVDPLTATGIGVGVAMTINRSETTATIGDGVIIEKAGDLTVSAVSVQNANAEAVAGAGAKSVGVAGALAVTDSEVNTKAAVSQDVFIKDAGSTAVTAANTSILDANAWSVAVAGKVGVGAAVGVVAADHNVNAAIANNVTINASGSLAVTSDNHIYSNAEAVTVGAGSKVGGAAAVAVNIISTQTDAHIATGSEIDADGTTSVEADASETATTRAAGAGAGGTAGVAASGATTVLNTDTKAYIDHNVNINQADALGSNAAQSVNVKAEDHTSVVGTGGAGAVGGTAGIGAGADIGVINKDTTAFIGHDTKVNAGNSVSVEAIASETVRSIAASGAGGGTAGIAGAASVYTINNATTAFIGTMADVKADGNVKVAAKDDTEANLIGGSGAFGGTAGVGASAGAAVINKDTQAYIADNASVTALGNQAAMNAETGEYQENFHNPLSTDVQDGNVTMPGVEEDDQYWSQVDDLNLLTKIRTTTAETTAIKGIAVTATSKNDIKASVAAGAGGGTAGVAGSGAVTIINNDTKAFIGDNTKINNDNAKAGADQSVMVAAGTDHYHLGIAGSVAAGGTVGVGPGAQVAVTTLHTDAHIGKNTEVKAAEDVKVTAKAEENMLTVVAAAAGGGMVGVAGAFDVTIMNSNTSAYIDQAAKISADNNVLVAASDKTSSAAISGSAGLGFGAAGVGGSLQVTVINKDTTAYIAQGATVDGKANGTSDLTVYKDQANGSRTTDDSFQGVAVQADSSEELVDVVASGAAGLYAGVAGAVSVNTVTSNTDAHIAESANVNTDQANVGSDQSVNVSAVNDLEIFSVGGSVAGGLVGVSGGVDVGVISNNTTAYIGNGANVKAADSIAVNALATKEIDSFAVSASTGVVGVAGGVSVYSIGSGLSDDAKNSLNSNNGGNAQGYADEQLKKNHVSTLFQGYSDSNVSGVSTALANQTKDFSVTKNVEATTVPGGTSAFIGDNATISAGKDVTINAKDMVDYRVMNGGGALGVTHGVGGAVGVLTLDANTDAHIGKNVILSSGGTVAVKAGTKHNLESDAYASAGGLLNALGAAANYVDDDTNTTAYIGENGQLTVNHLTVGADASTTTDSKAINASIGGVALGASVSITNLNGDTTAFIGSGAAIDATGDINVRATDEDNAHAAAEGGAAGYLGGLGASVALVNDTGNTTAFIGDNSQIKSANSIGITAVSVDSGMEARAVGVGVGLVGAGAAVAVSDVDSTTTAYTGKNVQIGETGKHVGAIQISASGDSDATAYTLAGAAGIGAGSGSVATANVDNKVNAALGTANQVANTGNIVVTALGKENADAKAAGYDVGALAVGASVAKANVDSTINAQVNSSVLLSTGNVTVAATHEVPAGEYTAKSDAVAAGGGLIGVKATDSSAKTNSDVNASIETGTRIYAGQGITVEAVNDTRQSADVSGIVGGLIAAGSNNADASSNTSTTAIIGDVNFTGGDVKIHADGTDDNYAEATAGSGGLAAGAAADAETHAYNRTLAQIGKGATGNAIAATNLKIKAEHLTKFNSKSDSMNAAAVGFSGAFAHNDVDTAVEAKVADNTVIVTTGKTGIDIASVNKVQQDYIGDNAKGGAGGVFNGSSVESNSNITQDSSVTIGENASLAALGMPWYDQPVITLEAANEITTSDEVVLTTGGVAQKPFAESNTTANLDADVTVGANAKIISIGGIDITTYGNNRLVNTALVKTYGGVGFAGGSTNSILDSTQEVNINKNAYLLGYGNINIAAGAGRSGDSNMSVIAVTDVYNYTALPLHTTHSAYAELKNNNNLNIANGAAISGLQNVKLAAEDGGINVKASGTGHNPYLDALAFLGISKSESDGKSKTVSSGTLNQNGVVKAGIENEKTVNIDRNGNITFGQTKDQANLVNSLEQQIDKLKLAFDKAPTNVEKLELVSRIAVLEKMKKQDISGQETTYNPANDLTNQINTLKQALASAATAAEKEDIQAQIDTFEILKSAIANKDVDLIKVDPIMTAGGNVTLAADAINGTGTVTAYGAPKITITNASNKYLQVNGLTIANQDPGGAVSFTGSAGKGALTVQEIGKNGTPEINIRNTYDTSSNGPAIFLTGNVSNLRGDVNIFNQSGAVAQFSDVRAKAIGIEVPNSTFVVNNPGFYFAGGAPEGFLNYLNILPSTEKKAIDLITNVYYKDEFNNWVKSNPKIVENGEGEFTDFTWSYFLADSLDKQREHHIDKPGHDFWASSPGGITYVVGQFPNKPADWEEPGGVLSTVVFYGHGFYGTTLTPSYQGNLNSYLTKTAGYDESAVKSQIGNKATIAGGSIAINAKYIDVNGTIKSGMARDFSVKINENLDGWIAQQSALGVTGEVEIPKAYWSVIDNGDRTPTMTYNFSTNQIQVDDMNVTNGYVSLRGHILSTNTLGNIEVMTGYGDVDVVNKSSKALTIRNIDTSSNNIAQVKIADTAKLQPSGNALTTWYVYDMKQGGVSIYESTTGASDYTGATLKYFTSGNGAQWYNPVANQRYQWTQTAELSRTWDSSAYYLTEAAQPTEWKWSIPAGNGANDPWTYTSGIVMGSASDPYYTQTIDVDTNKFGNSMQTKTFHFRDGDWLLGMPDSGEWTVVVPTEAKLTAVSSVKADNPFKIQFHSGDGTIKTTSSVNIDSAAGIVIDGQVKNVVGDVSLAASGKNMGVSQTAGASVVTNNLNISADNNIGSSAQALAVDLKGSLTAVSGKGSIYIDAPQTSLTIAKAHGAGDIVLTAAGDLHSVKLGSNAGATPAVKGANVDLVSLTGAIGSEENNFTFEAVSTTDSNGKVTNGTINAHARGDISLQQTNGDMRIDEIKSEEGNIHVTANNGQIVSAVPHGMVDAEQAEVNQDRLAEFDAVQDTVKPYQYNVERNYREYWQLLQHGKVVNGSFVLNSDAITDFKDRAAANLGIDNPTDAQVRAYAGSYYKDVTNVFTDAMGSKWAERTEFKQYNENYTFVITGTPTTGRSSLRAAAPTASTGGRTYQELIEGADWTPKYEFNNTPAVYAPNIDAGEGKKVTFSGTNTGNGMPSQTITEIPLTPEEKAKVLTVADQLPEDFHIEGDKLVIKQATPVFVSSDDIVNVDYESSISLASWEDLKIGHLSSPGNIKLSANRDILNVSTDPVAITGGTNLELNAGRNIGTAEKALTIGTTGTVKAQAKNNIYLSRPTGDINYTSIAAGNIVSLQADAGSIMHQGSGGGIIADKLITKSAGEQILTGDNTILEFTAANETGDIVLVNTADTLNVRGIVQGNGGTVLTNSGAIQMTGKTIADSLDVTSQSGSIEVTDASIKESVVFTADSITVNNLTHTGENPLHITATGQDNEMADTISMNLQSDTGIVFDKLTGDKIRINGQTDELSFYNTTVGSRADFNNSHATVIADNLHKKLFGDASLQIYPQNKPFYLLMGKDNKMSTNAFIVNYDNDFIVNAFDTENSFIRVSEKLSNRFIQGPAVARSNNPLENIAKRGTPTIYPESHSGSTNTNIVFHKDSVVNVDITGLPEETSPIDKEIIAQPDILDGKLTEDKRDTE</sequence>
<accession>A0A4R1PYQ7</accession>
<keyword evidence="3" id="KW-1185">Reference proteome</keyword>
<feature type="region of interest" description="Disordered" evidence="1">
    <location>
        <begin position="1386"/>
        <end position="1405"/>
    </location>
</feature>
<dbReference type="OrthoDB" id="1659780at2"/>
<proteinExistence type="predicted"/>
<evidence type="ECO:0000256" key="1">
    <source>
        <dbReference type="SAM" id="MobiDB-lite"/>
    </source>
</evidence>